<keyword evidence="1" id="KW-0472">Membrane</keyword>
<sequence>MSKWLPTLRRLGRWFLRKLALAVLISLLFMLSFTLFQYVSWWPALTEDASLEWSGLSSGHTVAELAPTMLEFSVVLACAFLPLFLLTPRPLLLPLFAGLWLWQTYDLAFMTATASTWQPHEIIWSFILPHTHWLLLTLLPPLLLIRHLGRQLFAATPTAQPEMALLADRPSGNLRHPPF</sequence>
<feature type="transmembrane region" description="Helical" evidence="1">
    <location>
        <begin position="91"/>
        <end position="110"/>
    </location>
</feature>
<evidence type="ECO:0000256" key="1">
    <source>
        <dbReference type="SAM" id="Phobius"/>
    </source>
</evidence>
<gene>
    <name evidence="2" type="ORF">KAT72_14915</name>
</gene>
<keyword evidence="1" id="KW-1133">Transmembrane helix</keyword>
<comment type="caution">
    <text evidence="2">The sequence shown here is derived from an EMBL/GenBank/DDBJ whole genome shotgun (WGS) entry which is preliminary data.</text>
</comment>
<evidence type="ECO:0000313" key="3">
    <source>
        <dbReference type="Proteomes" id="UP000675653"/>
    </source>
</evidence>
<evidence type="ECO:0000313" key="2">
    <source>
        <dbReference type="EMBL" id="MBR7630276.1"/>
    </source>
</evidence>
<proteinExistence type="predicted"/>
<reference evidence="2 3" key="1">
    <citation type="submission" date="2021-04" db="EMBL/GenBank/DDBJ databases">
        <title>Draft Genome of Aeromonas popoffii ID682, isolated from a natural water source in Idaho.</title>
        <authorList>
            <person name="Testerman T."/>
            <person name="Graf J."/>
        </authorList>
    </citation>
    <scope>NUCLEOTIDE SEQUENCE [LARGE SCALE GENOMIC DNA]</scope>
    <source>
        <strain evidence="2 3">ID682</strain>
    </source>
</reference>
<keyword evidence="3" id="KW-1185">Reference proteome</keyword>
<keyword evidence="1" id="KW-0812">Transmembrane</keyword>
<organism evidence="2 3">
    <name type="scientific">Aeromonas popoffii</name>
    <dbReference type="NCBI Taxonomy" id="70856"/>
    <lineage>
        <taxon>Bacteria</taxon>
        <taxon>Pseudomonadati</taxon>
        <taxon>Pseudomonadota</taxon>
        <taxon>Gammaproteobacteria</taxon>
        <taxon>Aeromonadales</taxon>
        <taxon>Aeromonadaceae</taxon>
        <taxon>Aeromonas</taxon>
    </lineage>
</organism>
<feature type="transmembrane region" description="Helical" evidence="1">
    <location>
        <begin position="65"/>
        <end position="84"/>
    </location>
</feature>
<feature type="transmembrane region" description="Helical" evidence="1">
    <location>
        <begin position="122"/>
        <end position="145"/>
    </location>
</feature>
<feature type="transmembrane region" description="Helical" evidence="1">
    <location>
        <begin position="21"/>
        <end position="45"/>
    </location>
</feature>
<accession>A0ABS5GT14</accession>
<protein>
    <submittedName>
        <fullName evidence="2">Uncharacterized protein</fullName>
    </submittedName>
</protein>
<dbReference type="EMBL" id="JAGRZL010000042">
    <property type="protein sequence ID" value="MBR7630276.1"/>
    <property type="molecule type" value="Genomic_DNA"/>
</dbReference>
<dbReference type="RefSeq" id="WP_212514049.1">
    <property type="nucleotide sequence ID" value="NZ_CAWQDX010000066.1"/>
</dbReference>
<dbReference type="Proteomes" id="UP000675653">
    <property type="component" value="Unassembled WGS sequence"/>
</dbReference>
<name>A0ABS5GT14_9GAMM</name>